<evidence type="ECO:0000256" key="8">
    <source>
        <dbReference type="PROSITE-ProRule" id="PRU00228"/>
    </source>
</evidence>
<dbReference type="Gene3D" id="1.10.8.10">
    <property type="entry name" value="DNA helicase RuvA subunit, C-terminal domain"/>
    <property type="match status" value="1"/>
</dbReference>
<dbReference type="InterPro" id="IPR043145">
    <property type="entry name" value="Znf_ZZ_sf"/>
</dbReference>
<evidence type="ECO:0000256" key="9">
    <source>
        <dbReference type="SAM" id="MobiDB-lite"/>
    </source>
</evidence>
<name>A0A9D4PK97_RHISA</name>
<reference evidence="12" key="1">
    <citation type="journal article" date="2020" name="Cell">
        <title>Large-Scale Comparative Analyses of Tick Genomes Elucidate Their Genetic Diversity and Vector Capacities.</title>
        <authorList>
            <consortium name="Tick Genome and Microbiome Consortium (TIGMIC)"/>
            <person name="Jia N."/>
            <person name="Wang J."/>
            <person name="Shi W."/>
            <person name="Du L."/>
            <person name="Sun Y."/>
            <person name="Zhan W."/>
            <person name="Jiang J.F."/>
            <person name="Wang Q."/>
            <person name="Zhang B."/>
            <person name="Ji P."/>
            <person name="Bell-Sakyi L."/>
            <person name="Cui X.M."/>
            <person name="Yuan T.T."/>
            <person name="Jiang B.G."/>
            <person name="Yang W.F."/>
            <person name="Lam T.T."/>
            <person name="Chang Q.C."/>
            <person name="Ding S.J."/>
            <person name="Wang X.J."/>
            <person name="Zhu J.G."/>
            <person name="Ruan X.D."/>
            <person name="Zhao L."/>
            <person name="Wei J.T."/>
            <person name="Ye R.Z."/>
            <person name="Que T.C."/>
            <person name="Du C.H."/>
            <person name="Zhou Y.H."/>
            <person name="Cheng J.X."/>
            <person name="Dai P.F."/>
            <person name="Guo W.B."/>
            <person name="Han X.H."/>
            <person name="Huang E.J."/>
            <person name="Li L.F."/>
            <person name="Wei W."/>
            <person name="Gao Y.C."/>
            <person name="Liu J.Z."/>
            <person name="Shao H.Z."/>
            <person name="Wang X."/>
            <person name="Wang C.C."/>
            <person name="Yang T.C."/>
            <person name="Huo Q.B."/>
            <person name="Li W."/>
            <person name="Chen H.Y."/>
            <person name="Chen S.E."/>
            <person name="Zhou L.G."/>
            <person name="Ni X.B."/>
            <person name="Tian J.H."/>
            <person name="Sheng Y."/>
            <person name="Liu T."/>
            <person name="Pan Y.S."/>
            <person name="Xia L.Y."/>
            <person name="Li J."/>
            <person name="Zhao F."/>
            <person name="Cao W.C."/>
        </authorList>
    </citation>
    <scope>NUCLEOTIDE SEQUENCE</scope>
    <source>
        <strain evidence="12">Rsan-2018</strain>
    </source>
</reference>
<accession>A0A9D4PK97</accession>
<dbReference type="GO" id="GO:0008270">
    <property type="term" value="F:zinc ion binding"/>
    <property type="evidence" value="ECO:0007669"/>
    <property type="project" value="UniProtKB-KW"/>
</dbReference>
<dbReference type="CDD" id="cd02340">
    <property type="entry name" value="ZZ_NBR1_like"/>
    <property type="match status" value="1"/>
</dbReference>
<dbReference type="Pfam" id="PF00564">
    <property type="entry name" value="PB1"/>
    <property type="match status" value="1"/>
</dbReference>
<evidence type="ECO:0008006" key="14">
    <source>
        <dbReference type="Google" id="ProtNLM"/>
    </source>
</evidence>
<keyword evidence="4" id="KW-0479">Metal-binding</keyword>
<dbReference type="SUPFAM" id="SSF46934">
    <property type="entry name" value="UBA-like"/>
    <property type="match status" value="1"/>
</dbReference>
<dbReference type="Pfam" id="PF16577">
    <property type="entry name" value="UBA_5"/>
    <property type="match status" value="1"/>
</dbReference>
<evidence type="ECO:0000313" key="12">
    <source>
        <dbReference type="EMBL" id="KAH7946567.1"/>
    </source>
</evidence>
<evidence type="ECO:0000256" key="5">
    <source>
        <dbReference type="ARBA" id="ARBA00022771"/>
    </source>
</evidence>
<dbReference type="Proteomes" id="UP000821837">
    <property type="component" value="Chromosome 6"/>
</dbReference>
<dbReference type="PROSITE" id="PS01357">
    <property type="entry name" value="ZF_ZZ_1"/>
    <property type="match status" value="1"/>
</dbReference>
<dbReference type="InterPro" id="IPR052260">
    <property type="entry name" value="Autophagy_Rcpt_SigReg"/>
</dbReference>
<dbReference type="Pfam" id="PF00569">
    <property type="entry name" value="ZZ"/>
    <property type="match status" value="1"/>
</dbReference>
<dbReference type="GO" id="GO:0005080">
    <property type="term" value="F:protein kinase C binding"/>
    <property type="evidence" value="ECO:0007669"/>
    <property type="project" value="TreeGrafter"/>
</dbReference>
<keyword evidence="13" id="KW-1185">Reference proteome</keyword>
<dbReference type="AlphaFoldDB" id="A0A9D4PK97"/>
<dbReference type="SUPFAM" id="SSF54277">
    <property type="entry name" value="CAD &amp; PB1 domains"/>
    <property type="match status" value="1"/>
</dbReference>
<dbReference type="GO" id="GO:0005634">
    <property type="term" value="C:nucleus"/>
    <property type="evidence" value="ECO:0007669"/>
    <property type="project" value="UniProtKB-SubCell"/>
</dbReference>
<gene>
    <name evidence="12" type="ORF">HPB52_001497</name>
</gene>
<keyword evidence="7" id="KW-0539">Nucleus</keyword>
<dbReference type="FunFam" id="3.10.20.90:FF:000320">
    <property type="entry name" value="Predicted protein"/>
    <property type="match status" value="1"/>
</dbReference>
<dbReference type="InterPro" id="IPR000270">
    <property type="entry name" value="PB1_dom"/>
</dbReference>
<evidence type="ECO:0000256" key="3">
    <source>
        <dbReference type="ARBA" id="ARBA00022490"/>
    </source>
</evidence>
<dbReference type="GO" id="GO:0035973">
    <property type="term" value="P:aggrephagy"/>
    <property type="evidence" value="ECO:0007669"/>
    <property type="project" value="TreeGrafter"/>
</dbReference>
<evidence type="ECO:0000256" key="1">
    <source>
        <dbReference type="ARBA" id="ARBA00004123"/>
    </source>
</evidence>
<keyword evidence="5 8" id="KW-0863">Zinc-finger</keyword>
<proteinExistence type="predicted"/>
<dbReference type="Gene3D" id="3.10.20.90">
    <property type="entry name" value="Phosphatidylinositol 3-kinase Catalytic Subunit, Chain A, domain 1"/>
    <property type="match status" value="1"/>
</dbReference>
<evidence type="ECO:0000313" key="13">
    <source>
        <dbReference type="Proteomes" id="UP000821837"/>
    </source>
</evidence>
<organism evidence="12 13">
    <name type="scientific">Rhipicephalus sanguineus</name>
    <name type="common">Brown dog tick</name>
    <name type="synonym">Ixodes sanguineus</name>
    <dbReference type="NCBI Taxonomy" id="34632"/>
    <lineage>
        <taxon>Eukaryota</taxon>
        <taxon>Metazoa</taxon>
        <taxon>Ecdysozoa</taxon>
        <taxon>Arthropoda</taxon>
        <taxon>Chelicerata</taxon>
        <taxon>Arachnida</taxon>
        <taxon>Acari</taxon>
        <taxon>Parasitiformes</taxon>
        <taxon>Ixodida</taxon>
        <taxon>Ixodoidea</taxon>
        <taxon>Ixodidae</taxon>
        <taxon>Rhipicephalinae</taxon>
        <taxon>Rhipicephalus</taxon>
        <taxon>Rhipicephalus</taxon>
    </lineage>
</organism>
<evidence type="ECO:0000259" key="10">
    <source>
        <dbReference type="PROSITE" id="PS50135"/>
    </source>
</evidence>
<dbReference type="Gene3D" id="3.30.60.90">
    <property type="match status" value="1"/>
</dbReference>
<evidence type="ECO:0000256" key="2">
    <source>
        <dbReference type="ARBA" id="ARBA00004496"/>
    </source>
</evidence>
<evidence type="ECO:0000259" key="11">
    <source>
        <dbReference type="PROSITE" id="PS51745"/>
    </source>
</evidence>
<dbReference type="PROSITE" id="PS51745">
    <property type="entry name" value="PB1"/>
    <property type="match status" value="1"/>
</dbReference>
<sequence length="377" mass="41108">MAVTIKAYLEDGEIRRFVIEDLRDYHTLHERIQSAFPALAGNRQFTLSWRDSEGDEIVMSSDAELAQAVQNMKDGLLRISVTITDQTKRGGAVPSTSTQGLHAGVVCDVCDQEIRGVRYKCLQCENYDLCGPCHGRKVHEEHDLLKLVNPGIRPVWSFPGWKRLWRHCGNPRRGGCPVQGGSHRMAHRPDQKQQYQEILRGIGDTVANFLEPLGITVDVLNDMASNTSPPPEQQPKKDSATEPMDTSAATGESHAAEPQRPVQAVANSSVLGGPFTMAETNSGEAQEEAPRASEPAAEVEVPSGWTLLNALRDSHLGDDLPRPVSLAAQAGDNPVDIALGQMLAMGFNNEGGWLRQLLEVKHGDIGAVLESLHPSPK</sequence>
<feature type="region of interest" description="Disordered" evidence="9">
    <location>
        <begin position="221"/>
        <end position="300"/>
    </location>
</feature>
<dbReference type="EMBL" id="JABSTV010001252">
    <property type="protein sequence ID" value="KAH7946567.1"/>
    <property type="molecule type" value="Genomic_DNA"/>
</dbReference>
<dbReference type="OMA" id="NCNGWLT"/>
<dbReference type="InterPro" id="IPR000433">
    <property type="entry name" value="Znf_ZZ"/>
</dbReference>
<comment type="caution">
    <text evidence="12">The sequence shown here is derived from an EMBL/GenBank/DDBJ whole genome shotgun (WGS) entry which is preliminary data.</text>
</comment>
<protein>
    <recommendedName>
        <fullName evidence="14">Sequestosome 1</fullName>
    </recommendedName>
</protein>
<dbReference type="SMART" id="SM00666">
    <property type="entry name" value="PB1"/>
    <property type="match status" value="1"/>
</dbReference>
<evidence type="ECO:0000256" key="6">
    <source>
        <dbReference type="ARBA" id="ARBA00022833"/>
    </source>
</evidence>
<dbReference type="GO" id="GO:0070530">
    <property type="term" value="F:K63-linked polyubiquitin modification-dependent protein binding"/>
    <property type="evidence" value="ECO:0007669"/>
    <property type="project" value="TreeGrafter"/>
</dbReference>
<keyword evidence="6" id="KW-0862">Zinc</keyword>
<comment type="subcellular location">
    <subcellularLocation>
        <location evidence="2">Cytoplasm</location>
    </subcellularLocation>
    <subcellularLocation>
        <location evidence="1">Nucleus</location>
    </subcellularLocation>
</comment>
<dbReference type="PANTHER" id="PTHR15090">
    <property type="entry name" value="SEQUESTOSOME 1-RELATED"/>
    <property type="match status" value="1"/>
</dbReference>
<dbReference type="SUPFAM" id="SSF57850">
    <property type="entry name" value="RING/U-box"/>
    <property type="match status" value="1"/>
</dbReference>
<dbReference type="GO" id="GO:0007032">
    <property type="term" value="P:endosome organization"/>
    <property type="evidence" value="ECO:0007669"/>
    <property type="project" value="TreeGrafter"/>
</dbReference>
<dbReference type="InterPro" id="IPR009060">
    <property type="entry name" value="UBA-like_sf"/>
</dbReference>
<keyword evidence="3" id="KW-0963">Cytoplasm</keyword>
<reference evidence="12" key="2">
    <citation type="submission" date="2021-09" db="EMBL/GenBank/DDBJ databases">
        <authorList>
            <person name="Jia N."/>
            <person name="Wang J."/>
            <person name="Shi W."/>
            <person name="Du L."/>
            <person name="Sun Y."/>
            <person name="Zhan W."/>
            <person name="Jiang J."/>
            <person name="Wang Q."/>
            <person name="Zhang B."/>
            <person name="Ji P."/>
            <person name="Sakyi L.B."/>
            <person name="Cui X."/>
            <person name="Yuan T."/>
            <person name="Jiang B."/>
            <person name="Yang W."/>
            <person name="Lam T.T.-Y."/>
            <person name="Chang Q."/>
            <person name="Ding S."/>
            <person name="Wang X."/>
            <person name="Zhu J."/>
            <person name="Ruan X."/>
            <person name="Zhao L."/>
            <person name="Wei J."/>
            <person name="Que T."/>
            <person name="Du C."/>
            <person name="Cheng J."/>
            <person name="Dai P."/>
            <person name="Han X."/>
            <person name="Huang E."/>
            <person name="Gao Y."/>
            <person name="Liu J."/>
            <person name="Shao H."/>
            <person name="Ye R."/>
            <person name="Li L."/>
            <person name="Wei W."/>
            <person name="Wang X."/>
            <person name="Wang C."/>
            <person name="Huo Q."/>
            <person name="Li W."/>
            <person name="Guo W."/>
            <person name="Chen H."/>
            <person name="Chen S."/>
            <person name="Zhou L."/>
            <person name="Zhou L."/>
            <person name="Ni X."/>
            <person name="Tian J."/>
            <person name="Zhou Y."/>
            <person name="Sheng Y."/>
            <person name="Liu T."/>
            <person name="Pan Y."/>
            <person name="Xia L."/>
            <person name="Li J."/>
            <person name="Zhao F."/>
            <person name="Cao W."/>
        </authorList>
    </citation>
    <scope>NUCLEOTIDE SEQUENCE</scope>
    <source>
        <strain evidence="12">Rsan-2018</strain>
        <tissue evidence="12">Larvae</tissue>
    </source>
</reference>
<dbReference type="CDD" id="cd14320">
    <property type="entry name" value="UBA_SQSTM"/>
    <property type="match status" value="1"/>
</dbReference>
<evidence type="ECO:0000256" key="4">
    <source>
        <dbReference type="ARBA" id="ARBA00022723"/>
    </source>
</evidence>
<dbReference type="InterPro" id="IPR053793">
    <property type="entry name" value="PB1-like"/>
</dbReference>
<evidence type="ECO:0000256" key="7">
    <source>
        <dbReference type="ARBA" id="ARBA00023242"/>
    </source>
</evidence>
<dbReference type="GO" id="GO:0044753">
    <property type="term" value="C:amphisome"/>
    <property type="evidence" value="ECO:0007669"/>
    <property type="project" value="TreeGrafter"/>
</dbReference>
<dbReference type="GO" id="GO:0016235">
    <property type="term" value="C:aggresome"/>
    <property type="evidence" value="ECO:0007669"/>
    <property type="project" value="TreeGrafter"/>
</dbReference>
<dbReference type="SMART" id="SM00291">
    <property type="entry name" value="ZnF_ZZ"/>
    <property type="match status" value="1"/>
</dbReference>
<dbReference type="InterPro" id="IPR033741">
    <property type="entry name" value="SQSTM_UBA"/>
</dbReference>
<dbReference type="PROSITE" id="PS50135">
    <property type="entry name" value="ZF_ZZ_2"/>
    <property type="match status" value="1"/>
</dbReference>
<dbReference type="PANTHER" id="PTHR15090:SF0">
    <property type="entry name" value="SEQUESTOSOME-1"/>
    <property type="match status" value="1"/>
</dbReference>
<dbReference type="OrthoDB" id="441278at2759"/>
<feature type="domain" description="ZZ-type" evidence="10">
    <location>
        <begin position="102"/>
        <end position="152"/>
    </location>
</feature>
<dbReference type="GO" id="GO:0000423">
    <property type="term" value="P:mitophagy"/>
    <property type="evidence" value="ECO:0007669"/>
    <property type="project" value="TreeGrafter"/>
</dbReference>
<feature type="domain" description="PB1" evidence="11">
    <location>
        <begin position="2"/>
        <end position="84"/>
    </location>
</feature>
<dbReference type="VEuPathDB" id="VectorBase:RSAN_028691"/>